<dbReference type="EMBL" id="AAOA02000002">
    <property type="protein sequence ID" value="EAQ98616.1"/>
    <property type="molecule type" value="Genomic_DNA"/>
</dbReference>
<dbReference type="eggNOG" id="COG0463">
    <property type="taxonomic scope" value="Bacteria"/>
</dbReference>
<keyword evidence="4" id="KW-1185">Reference proteome</keyword>
<keyword evidence="1" id="KW-0472">Membrane</keyword>
<evidence type="ECO:0000313" key="3">
    <source>
        <dbReference type="EMBL" id="EAQ98616.1"/>
    </source>
</evidence>
<evidence type="ECO:0000313" key="4">
    <source>
        <dbReference type="Proteomes" id="UP000019205"/>
    </source>
</evidence>
<keyword evidence="1" id="KW-0812">Transmembrane</keyword>
<sequence length="333" mass="37934">MGSVVAPGPDARDGFTRMTLDILIPTFNRCSDLAKNVRLLNTLIEEEGSGLSCRILVSNNCSEDDTASTLELLQSEVQTELIVFNQTENLGGEGNVIFLLHQATAERVMIVGDDDFLPRGYLREVIRLLERSPELRAIIPGIASLYCDGNVVPERNERFDSRLYPAGHSSVRAISYLGHQISGIVFMRQGMLDAYLTEPSLRNLYPTVFFLGYSCENGQVVYLPKLKVLISQDNQKYWNYDASGLLSEIFRNYQLLYPRRPFLRLSMCLSVMIKQPTRLSFRMSPLYAVPAFFHLLFAPGVDPLVRLVLPVLFPVLYVRRIFRFLLRRIGWLR</sequence>
<name>A4A6G9_9GAMM</name>
<dbReference type="Pfam" id="PF00535">
    <property type="entry name" value="Glycos_transf_2"/>
    <property type="match status" value="1"/>
</dbReference>
<reference evidence="3 4" key="1">
    <citation type="journal article" date="2007" name="Proc. Natl. Acad. Sci. U.S.A.">
        <title>Characterization of a marine gammaproteobacterium capable of aerobic anoxygenic photosynthesis.</title>
        <authorList>
            <person name="Fuchs B.M."/>
            <person name="Spring S."/>
            <person name="Teeling H."/>
            <person name="Quast C."/>
            <person name="Wulf J."/>
            <person name="Schattenhofer M."/>
            <person name="Yan S."/>
            <person name="Ferriera S."/>
            <person name="Johnson J."/>
            <person name="Glockner F.O."/>
            <person name="Amann R."/>
        </authorList>
    </citation>
    <scope>NUCLEOTIDE SEQUENCE [LARGE SCALE GENOMIC DNA]</scope>
    <source>
        <strain evidence="3">KT71</strain>
    </source>
</reference>
<evidence type="ECO:0000259" key="2">
    <source>
        <dbReference type="Pfam" id="PF00535"/>
    </source>
</evidence>
<reference evidence="3 4" key="2">
    <citation type="journal article" date="2009" name="PLoS ONE">
        <title>The photosynthetic apparatus and its regulation in the aerobic gammaproteobacterium Congregibacter litoralis gen. nov., sp. nov.</title>
        <authorList>
            <person name="Spring S."/>
            <person name="Lunsdorf H."/>
            <person name="Fuchs B.M."/>
            <person name="Tindall B.J."/>
        </authorList>
    </citation>
    <scope>NUCLEOTIDE SEQUENCE [LARGE SCALE GENOMIC DNA]</scope>
    <source>
        <strain evidence="3">KT71</strain>
    </source>
</reference>
<protein>
    <submittedName>
        <fullName evidence="3">Putative glycosyltransferase</fullName>
    </submittedName>
</protein>
<dbReference type="AlphaFoldDB" id="A4A6G9"/>
<dbReference type="STRING" id="314285.KT71_01525"/>
<keyword evidence="1" id="KW-1133">Transmembrane helix</keyword>
<dbReference type="InterPro" id="IPR001173">
    <property type="entry name" value="Glyco_trans_2-like"/>
</dbReference>
<dbReference type="OrthoDB" id="255821at2"/>
<comment type="caution">
    <text evidence="3">The sequence shown here is derived from an EMBL/GenBank/DDBJ whole genome shotgun (WGS) entry which is preliminary data.</text>
</comment>
<dbReference type="CDD" id="cd00761">
    <property type="entry name" value="Glyco_tranf_GTA_type"/>
    <property type="match status" value="1"/>
</dbReference>
<feature type="transmembrane region" description="Helical" evidence="1">
    <location>
        <begin position="304"/>
        <end position="322"/>
    </location>
</feature>
<organism evidence="3 4">
    <name type="scientific">Congregibacter litoralis KT71</name>
    <dbReference type="NCBI Taxonomy" id="314285"/>
    <lineage>
        <taxon>Bacteria</taxon>
        <taxon>Pseudomonadati</taxon>
        <taxon>Pseudomonadota</taxon>
        <taxon>Gammaproteobacteria</taxon>
        <taxon>Cellvibrionales</taxon>
        <taxon>Halieaceae</taxon>
        <taxon>Congregibacter</taxon>
    </lineage>
</organism>
<dbReference type="HOGENOM" id="CLU_885197_0_0_6"/>
<dbReference type="SUPFAM" id="SSF53448">
    <property type="entry name" value="Nucleotide-diphospho-sugar transferases"/>
    <property type="match status" value="1"/>
</dbReference>
<feature type="domain" description="Glycosyltransferase 2-like" evidence="2">
    <location>
        <begin position="22"/>
        <end position="134"/>
    </location>
</feature>
<dbReference type="Gene3D" id="3.90.550.10">
    <property type="entry name" value="Spore Coat Polysaccharide Biosynthesis Protein SpsA, Chain A"/>
    <property type="match status" value="1"/>
</dbReference>
<dbReference type="Proteomes" id="UP000019205">
    <property type="component" value="Chromosome"/>
</dbReference>
<dbReference type="GO" id="GO:0016740">
    <property type="term" value="F:transferase activity"/>
    <property type="evidence" value="ECO:0007669"/>
    <property type="project" value="UniProtKB-KW"/>
</dbReference>
<dbReference type="InterPro" id="IPR029044">
    <property type="entry name" value="Nucleotide-diphossugar_trans"/>
</dbReference>
<keyword evidence="3" id="KW-0808">Transferase</keyword>
<evidence type="ECO:0000256" key="1">
    <source>
        <dbReference type="SAM" id="Phobius"/>
    </source>
</evidence>
<gene>
    <name evidence="3" type="ORF">KT71_01525</name>
</gene>
<proteinExistence type="predicted"/>
<accession>A4A6G9</accession>